<name>A0A0L0F7Z9_9EUKA</name>
<evidence type="ECO:0000313" key="4">
    <source>
        <dbReference type="Proteomes" id="UP000054560"/>
    </source>
</evidence>
<feature type="non-terminal residue" evidence="3">
    <location>
        <position position="54"/>
    </location>
</feature>
<dbReference type="PROSITE" id="PS50026">
    <property type="entry name" value="EGF_3"/>
    <property type="match status" value="1"/>
</dbReference>
<proteinExistence type="predicted"/>
<evidence type="ECO:0000256" key="1">
    <source>
        <dbReference type="PROSITE-ProRule" id="PRU00076"/>
    </source>
</evidence>
<reference evidence="3 4" key="1">
    <citation type="submission" date="2011-02" db="EMBL/GenBank/DDBJ databases">
        <title>The Genome Sequence of Sphaeroforma arctica JP610.</title>
        <authorList>
            <consortium name="The Broad Institute Genome Sequencing Platform"/>
            <person name="Russ C."/>
            <person name="Cuomo C."/>
            <person name="Young S.K."/>
            <person name="Zeng Q."/>
            <person name="Gargeya S."/>
            <person name="Alvarado L."/>
            <person name="Berlin A."/>
            <person name="Chapman S.B."/>
            <person name="Chen Z."/>
            <person name="Freedman E."/>
            <person name="Gellesch M."/>
            <person name="Goldberg J."/>
            <person name="Griggs A."/>
            <person name="Gujja S."/>
            <person name="Heilman E."/>
            <person name="Heiman D."/>
            <person name="Howarth C."/>
            <person name="Mehta T."/>
            <person name="Neiman D."/>
            <person name="Pearson M."/>
            <person name="Roberts A."/>
            <person name="Saif S."/>
            <person name="Shea T."/>
            <person name="Shenoy N."/>
            <person name="Sisk P."/>
            <person name="Stolte C."/>
            <person name="Sykes S."/>
            <person name="White J."/>
            <person name="Yandava C."/>
            <person name="Burger G."/>
            <person name="Gray M.W."/>
            <person name="Holland P.W.H."/>
            <person name="King N."/>
            <person name="Lang F.B.F."/>
            <person name="Roger A.J."/>
            <person name="Ruiz-Trillo I."/>
            <person name="Haas B."/>
            <person name="Nusbaum C."/>
            <person name="Birren B."/>
        </authorList>
    </citation>
    <scope>NUCLEOTIDE SEQUENCE [LARGE SCALE GENOMIC DNA]</scope>
    <source>
        <strain evidence="3 4">JP610</strain>
    </source>
</reference>
<dbReference type="InterPro" id="IPR000742">
    <property type="entry name" value="EGF"/>
</dbReference>
<accession>A0A0L0F7Z9</accession>
<dbReference type="AlphaFoldDB" id="A0A0L0F7Z9"/>
<dbReference type="PROSITE" id="PS01186">
    <property type="entry name" value="EGF_2"/>
    <property type="match status" value="1"/>
</dbReference>
<keyword evidence="1" id="KW-0245">EGF-like domain</keyword>
<dbReference type="PROSITE" id="PS00022">
    <property type="entry name" value="EGF_1"/>
    <property type="match status" value="1"/>
</dbReference>
<feature type="domain" description="EGF-like" evidence="2">
    <location>
        <begin position="1"/>
        <end position="26"/>
    </location>
</feature>
<comment type="caution">
    <text evidence="1">Lacks conserved residue(s) required for the propagation of feature annotation.</text>
</comment>
<gene>
    <name evidence="3" type="ORF">SARC_14620</name>
</gene>
<evidence type="ECO:0000313" key="3">
    <source>
        <dbReference type="EMBL" id="KNC72819.1"/>
    </source>
</evidence>
<dbReference type="EMBL" id="KQ246465">
    <property type="protein sequence ID" value="KNC72819.1"/>
    <property type="molecule type" value="Genomic_DNA"/>
</dbReference>
<keyword evidence="4" id="KW-1185">Reference proteome</keyword>
<dbReference type="Gene3D" id="2.10.25.10">
    <property type="entry name" value="Laminin"/>
    <property type="match status" value="1"/>
</dbReference>
<protein>
    <recommendedName>
        <fullName evidence="2">EGF-like domain-containing protein</fullName>
    </recommendedName>
</protein>
<dbReference type="Proteomes" id="UP000054560">
    <property type="component" value="Unassembled WGS sequence"/>
</dbReference>
<sequence>QCKNGSPWYLKGACDCPAGFTGETCLAFDCVHGMLDSESNTCSCDDGWTGVLCD</sequence>
<keyword evidence="1" id="KW-1015">Disulfide bond</keyword>
<feature type="non-terminal residue" evidence="3">
    <location>
        <position position="1"/>
    </location>
</feature>
<dbReference type="GeneID" id="25915124"/>
<dbReference type="OrthoDB" id="10266706at2759"/>
<evidence type="ECO:0000259" key="2">
    <source>
        <dbReference type="PROSITE" id="PS50026"/>
    </source>
</evidence>
<organism evidence="3 4">
    <name type="scientific">Sphaeroforma arctica JP610</name>
    <dbReference type="NCBI Taxonomy" id="667725"/>
    <lineage>
        <taxon>Eukaryota</taxon>
        <taxon>Ichthyosporea</taxon>
        <taxon>Ichthyophonida</taxon>
        <taxon>Sphaeroforma</taxon>
    </lineage>
</organism>
<feature type="disulfide bond" evidence="1">
    <location>
        <begin position="16"/>
        <end position="25"/>
    </location>
</feature>
<dbReference type="RefSeq" id="XP_014146721.1">
    <property type="nucleotide sequence ID" value="XM_014291246.1"/>
</dbReference>